<feature type="compositionally biased region" description="Pro residues" evidence="1">
    <location>
        <begin position="266"/>
        <end position="278"/>
    </location>
</feature>
<evidence type="ECO:0000256" key="1">
    <source>
        <dbReference type="SAM" id="MobiDB-lite"/>
    </source>
</evidence>
<gene>
    <name evidence="2" type="ORF">GCM10022214_50360</name>
</gene>
<name>A0ABP7W9X9_9ACTN</name>
<feature type="region of interest" description="Disordered" evidence="1">
    <location>
        <begin position="159"/>
        <end position="228"/>
    </location>
</feature>
<proteinExistence type="predicted"/>
<organism evidence="2 3">
    <name type="scientific">Actinomadura miaoliensis</name>
    <dbReference type="NCBI Taxonomy" id="430685"/>
    <lineage>
        <taxon>Bacteria</taxon>
        <taxon>Bacillati</taxon>
        <taxon>Actinomycetota</taxon>
        <taxon>Actinomycetes</taxon>
        <taxon>Streptosporangiales</taxon>
        <taxon>Thermomonosporaceae</taxon>
        <taxon>Actinomadura</taxon>
    </lineage>
</organism>
<feature type="region of interest" description="Disordered" evidence="1">
    <location>
        <begin position="103"/>
        <end position="147"/>
    </location>
</feature>
<accession>A0ABP7W9X9</accession>
<comment type="caution">
    <text evidence="2">The sequence shown here is derived from an EMBL/GenBank/DDBJ whole genome shotgun (WGS) entry which is preliminary data.</text>
</comment>
<dbReference type="EMBL" id="BAAAZG010000037">
    <property type="protein sequence ID" value="GAA4084435.1"/>
    <property type="molecule type" value="Genomic_DNA"/>
</dbReference>
<feature type="region of interest" description="Disordered" evidence="1">
    <location>
        <begin position="253"/>
        <end position="298"/>
    </location>
</feature>
<dbReference type="Proteomes" id="UP001500683">
    <property type="component" value="Unassembled WGS sequence"/>
</dbReference>
<reference evidence="3" key="1">
    <citation type="journal article" date="2019" name="Int. J. Syst. Evol. Microbiol.">
        <title>The Global Catalogue of Microorganisms (GCM) 10K type strain sequencing project: providing services to taxonomists for standard genome sequencing and annotation.</title>
        <authorList>
            <consortium name="The Broad Institute Genomics Platform"/>
            <consortium name="The Broad Institute Genome Sequencing Center for Infectious Disease"/>
            <person name="Wu L."/>
            <person name="Ma J."/>
        </authorList>
    </citation>
    <scope>NUCLEOTIDE SEQUENCE [LARGE SCALE GENOMIC DNA]</scope>
    <source>
        <strain evidence="3">JCM 16702</strain>
    </source>
</reference>
<protein>
    <submittedName>
        <fullName evidence="2">Uncharacterized protein</fullName>
    </submittedName>
</protein>
<evidence type="ECO:0000313" key="3">
    <source>
        <dbReference type="Proteomes" id="UP001500683"/>
    </source>
</evidence>
<evidence type="ECO:0000313" key="2">
    <source>
        <dbReference type="EMBL" id="GAA4084435.1"/>
    </source>
</evidence>
<sequence length="298" mass="30919">MVWLTSESDPRLVSARSVAADLAREARPAHLVWNPGSGEVVQQVPIVRAARALTGRAGREGRICAQIMVVGQAREPFTTGLLTGLEEIMRWLDAWGVPRRWPAGPPLPSPQSYHSGRSRRDWARGGHYGGSQVPDTSRPDPGAIDIHRVTGPDALIAAVPHPRPVPGPETAPGLPPVSTRIAARRPGEPVPGPLHAAEPLRSAEALRGSDPARTPDPLHRSGHTRTDPESLPAMVAHVAMVASAEAAAGAVGRVPGPAGCDDVPATPTPAPAAAPLPGPGRSSPAAVPPAPEPASMRS</sequence>
<feature type="compositionally biased region" description="Pro residues" evidence="1">
    <location>
        <begin position="161"/>
        <end position="175"/>
    </location>
</feature>
<keyword evidence="3" id="KW-1185">Reference proteome</keyword>
<feature type="compositionally biased region" description="Basic and acidic residues" evidence="1">
    <location>
        <begin position="216"/>
        <end position="228"/>
    </location>
</feature>